<dbReference type="HAMAP" id="MF_00020">
    <property type="entry name" value="Acetate_kinase"/>
    <property type="match status" value="1"/>
</dbReference>
<comment type="cofactor">
    <cofactor evidence="6">
        <name>Mg(2+)</name>
        <dbReference type="ChEBI" id="CHEBI:18420"/>
    </cofactor>
    <cofactor evidence="6">
        <name>Mn(2+)</name>
        <dbReference type="ChEBI" id="CHEBI:29035"/>
    </cofactor>
    <text evidence="6">Mg(2+). Can also accept Mn(2+).</text>
</comment>
<keyword evidence="3 6" id="KW-0547">Nucleotide-binding</keyword>
<comment type="pathway">
    <text evidence="6">Metabolic intermediate biosynthesis; acetyl-CoA biosynthesis; acetyl-CoA from acetate: step 1/2.</text>
</comment>
<dbReference type="EC" id="2.7.2.1" evidence="6"/>
<dbReference type="AlphaFoldDB" id="A0A7G9GLZ4"/>
<comment type="subcellular location">
    <subcellularLocation>
        <location evidence="6">Cytoplasm</location>
    </subcellularLocation>
</comment>
<feature type="site" description="Transition state stabilizer" evidence="6">
    <location>
        <position position="239"/>
    </location>
</feature>
<evidence type="ECO:0000256" key="2">
    <source>
        <dbReference type="ARBA" id="ARBA00022679"/>
    </source>
</evidence>
<dbReference type="InterPro" id="IPR023865">
    <property type="entry name" value="Aliphatic_acid_kinase_CS"/>
</dbReference>
<dbReference type="GO" id="GO:0005524">
    <property type="term" value="F:ATP binding"/>
    <property type="evidence" value="ECO:0007669"/>
    <property type="project" value="UniProtKB-KW"/>
</dbReference>
<dbReference type="InterPro" id="IPR000890">
    <property type="entry name" value="Aliphatic_acid_kin_short-chain"/>
</dbReference>
<evidence type="ECO:0000313" key="8">
    <source>
        <dbReference type="EMBL" id="QNM11826.1"/>
    </source>
</evidence>
<dbReference type="InterPro" id="IPR004372">
    <property type="entry name" value="Ac/propionate_kinase"/>
</dbReference>
<dbReference type="PROSITE" id="PS01075">
    <property type="entry name" value="ACETATE_KINASE_1"/>
    <property type="match status" value="1"/>
</dbReference>
<dbReference type="NCBIfam" id="TIGR00016">
    <property type="entry name" value="ackA"/>
    <property type="match status" value="1"/>
</dbReference>
<dbReference type="UniPathway" id="UPA00340">
    <property type="reaction ID" value="UER00458"/>
</dbReference>
<keyword evidence="9" id="KW-1185">Reference proteome</keyword>
<keyword evidence="6" id="KW-0460">Magnesium</keyword>
<keyword evidence="6" id="KW-0963">Cytoplasm</keyword>
<comment type="function">
    <text evidence="6">Catalyzes the formation of acetyl phosphate from acetate and ATP. Can also catalyze the reverse reaction.</text>
</comment>
<dbReference type="GO" id="GO:0000287">
    <property type="term" value="F:magnesium ion binding"/>
    <property type="evidence" value="ECO:0007669"/>
    <property type="project" value="UniProtKB-UniRule"/>
</dbReference>
<feature type="binding site" evidence="6">
    <location>
        <begin position="281"/>
        <end position="283"/>
    </location>
    <ligand>
        <name>ATP</name>
        <dbReference type="ChEBI" id="CHEBI:30616"/>
    </ligand>
</feature>
<feature type="binding site" evidence="6">
    <location>
        <position position="384"/>
    </location>
    <ligand>
        <name>Mg(2+)</name>
        <dbReference type="ChEBI" id="CHEBI:18420"/>
    </ligand>
</feature>
<dbReference type="GO" id="GO:0005737">
    <property type="term" value="C:cytoplasm"/>
    <property type="evidence" value="ECO:0007669"/>
    <property type="project" value="UniProtKB-SubCell"/>
</dbReference>
<comment type="subunit">
    <text evidence="6">Homodimer.</text>
</comment>
<dbReference type="Gene3D" id="3.30.420.40">
    <property type="match status" value="2"/>
</dbReference>
<dbReference type="SUPFAM" id="SSF53067">
    <property type="entry name" value="Actin-like ATPase domain"/>
    <property type="match status" value="2"/>
</dbReference>
<evidence type="ECO:0000256" key="7">
    <source>
        <dbReference type="RuleBase" id="RU003835"/>
    </source>
</evidence>
<accession>A0A7G9GLZ4</accession>
<dbReference type="PANTHER" id="PTHR21060:SF15">
    <property type="entry name" value="ACETATE KINASE-RELATED"/>
    <property type="match status" value="1"/>
</dbReference>
<dbReference type="PANTHER" id="PTHR21060">
    <property type="entry name" value="ACETATE KINASE"/>
    <property type="match status" value="1"/>
</dbReference>
<dbReference type="GO" id="GO:0006085">
    <property type="term" value="P:acetyl-CoA biosynthetic process"/>
    <property type="evidence" value="ECO:0007669"/>
    <property type="project" value="UniProtKB-UniRule"/>
</dbReference>
<dbReference type="PRINTS" id="PR00471">
    <property type="entry name" value="ACETATEKNASE"/>
</dbReference>
<reference evidence="8 9" key="1">
    <citation type="submission" date="2020-08" db="EMBL/GenBank/DDBJ databases">
        <authorList>
            <person name="Liu C."/>
            <person name="Sun Q."/>
        </authorList>
    </citation>
    <scope>NUCLEOTIDE SEQUENCE [LARGE SCALE GENOMIC DNA]</scope>
    <source>
        <strain evidence="8 9">NSJ-61</strain>
    </source>
</reference>
<dbReference type="PIRSF" id="PIRSF000722">
    <property type="entry name" value="Acetate_prop_kin"/>
    <property type="match status" value="1"/>
</dbReference>
<feature type="site" description="Transition state stabilizer" evidence="6">
    <location>
        <position position="178"/>
    </location>
</feature>
<gene>
    <name evidence="6" type="primary">ackA</name>
    <name evidence="8" type="ORF">H9Q80_16515</name>
</gene>
<feature type="binding site" evidence="6">
    <location>
        <begin position="329"/>
        <end position="333"/>
    </location>
    <ligand>
        <name>ATP</name>
        <dbReference type="ChEBI" id="CHEBI:30616"/>
    </ligand>
</feature>
<evidence type="ECO:0000256" key="1">
    <source>
        <dbReference type="ARBA" id="ARBA00008748"/>
    </source>
</evidence>
<evidence type="ECO:0000256" key="6">
    <source>
        <dbReference type="HAMAP-Rule" id="MF_00020"/>
    </source>
</evidence>
<keyword evidence="2 6" id="KW-0808">Transferase</keyword>
<feature type="binding site" evidence="6">
    <location>
        <position position="89"/>
    </location>
    <ligand>
        <name>substrate</name>
    </ligand>
</feature>
<sequence>MAKIISVNAGSSSLKFQLFEMPSEEVLTSGIVEKIGFEDAMFTIKVNGEKIKKTLPIPDHTKAVALLLEALVEYKIVESLDEIVGAGHRAVHGGEIFKESVPVTDEVVEQFTSLNDLAPLHNPAGLIGYNAFKENLPNCKHVFVFDTAFHQTMPKESYIYPLPMEYYENYKVRRYGFHGTSHKYVSLRCAELMNKNIEDTKIITCHLGNGASITAVDGGKSVNTSMGFTPLAGVMMGTRCGDIDPAIVTYLMKKTGMTPDEMDDVMNKKSGMLGVSGISSDARDIEDACKAGNPAAILTTEVYVNRVINVVGGYYAQLGGADAIVFTGGIGENDTNMRKLICARLEKAFGVKLNQELNATSRGKEVLLSTEDSNIQVWLIPTNEELMIARDTYRLMNA</sequence>
<comment type="similarity">
    <text evidence="1 6 7">Belongs to the acetokinase family.</text>
</comment>
<dbReference type="GO" id="GO:0008776">
    <property type="term" value="F:acetate kinase activity"/>
    <property type="evidence" value="ECO:0007669"/>
    <property type="project" value="UniProtKB-UniRule"/>
</dbReference>
<feature type="binding site" evidence="6">
    <location>
        <position position="15"/>
    </location>
    <ligand>
        <name>ATP</name>
        <dbReference type="ChEBI" id="CHEBI:30616"/>
    </ligand>
</feature>
<dbReference type="InterPro" id="IPR043129">
    <property type="entry name" value="ATPase_NBD"/>
</dbReference>
<comment type="catalytic activity">
    <reaction evidence="6">
        <text>acetate + ATP = acetyl phosphate + ADP</text>
        <dbReference type="Rhea" id="RHEA:11352"/>
        <dbReference type="ChEBI" id="CHEBI:22191"/>
        <dbReference type="ChEBI" id="CHEBI:30089"/>
        <dbReference type="ChEBI" id="CHEBI:30616"/>
        <dbReference type="ChEBI" id="CHEBI:456216"/>
        <dbReference type="EC" id="2.7.2.1"/>
    </reaction>
</comment>
<keyword evidence="6" id="KW-0479">Metal-binding</keyword>
<dbReference type="PROSITE" id="PS01076">
    <property type="entry name" value="ACETATE_KINASE_2"/>
    <property type="match status" value="1"/>
</dbReference>
<feature type="active site" description="Proton donor/acceptor" evidence="6">
    <location>
        <position position="146"/>
    </location>
</feature>
<dbReference type="CDD" id="cd24010">
    <property type="entry name" value="ASKHA_NBD_AcK_PK"/>
    <property type="match status" value="1"/>
</dbReference>
<evidence type="ECO:0000256" key="3">
    <source>
        <dbReference type="ARBA" id="ARBA00022741"/>
    </source>
</evidence>
<keyword evidence="4 6" id="KW-0418">Kinase</keyword>
<feature type="binding site" evidence="6">
    <location>
        <begin position="206"/>
        <end position="210"/>
    </location>
    <ligand>
        <name>ATP</name>
        <dbReference type="ChEBI" id="CHEBI:30616"/>
    </ligand>
</feature>
<protein>
    <recommendedName>
        <fullName evidence="6">Acetate kinase</fullName>
        <ecNumber evidence="6">2.7.2.1</ecNumber>
    </recommendedName>
    <alternativeName>
        <fullName evidence="6">Acetokinase</fullName>
    </alternativeName>
</protein>
<feature type="binding site" evidence="6">
    <location>
        <position position="8"/>
    </location>
    <ligand>
        <name>Mg(2+)</name>
        <dbReference type="ChEBI" id="CHEBI:18420"/>
    </ligand>
</feature>
<evidence type="ECO:0000256" key="5">
    <source>
        <dbReference type="ARBA" id="ARBA00022840"/>
    </source>
</evidence>
<dbReference type="RefSeq" id="WP_117454613.1">
    <property type="nucleotide sequence ID" value="NZ_CP060636.1"/>
</dbReference>
<dbReference type="Proteomes" id="UP000515856">
    <property type="component" value="Chromosome"/>
</dbReference>
<dbReference type="Pfam" id="PF00871">
    <property type="entry name" value="Acetate_kinase"/>
    <property type="match status" value="1"/>
</dbReference>
<dbReference type="EMBL" id="CP060636">
    <property type="protein sequence ID" value="QNM11826.1"/>
    <property type="molecule type" value="Genomic_DNA"/>
</dbReference>
<proteinExistence type="inferred from homology"/>
<dbReference type="GO" id="GO:0006083">
    <property type="term" value="P:acetate metabolic process"/>
    <property type="evidence" value="ECO:0007669"/>
    <property type="project" value="TreeGrafter"/>
</dbReference>
<keyword evidence="5 6" id="KW-0067">ATP-binding</keyword>
<evidence type="ECO:0000313" key="9">
    <source>
        <dbReference type="Proteomes" id="UP000515856"/>
    </source>
</evidence>
<dbReference type="KEGG" id="ehn:H9Q80_16515"/>
<organism evidence="8 9">
    <name type="scientific">[Eubacterium] hominis</name>
    <dbReference type="NCBI Taxonomy" id="2764325"/>
    <lineage>
        <taxon>Bacteria</taxon>
        <taxon>Bacillati</taxon>
        <taxon>Bacillota</taxon>
        <taxon>Erysipelotrichia</taxon>
        <taxon>Erysipelotrichales</taxon>
        <taxon>Erysipelotrichaceae</taxon>
        <taxon>Amedibacillus</taxon>
    </lineage>
</organism>
<evidence type="ECO:0000256" key="4">
    <source>
        <dbReference type="ARBA" id="ARBA00022777"/>
    </source>
</evidence>
<name>A0A7G9GLZ4_9FIRM</name>